<gene>
    <name evidence="3" type="ORF">DEH80_09720</name>
</gene>
<accession>A0A363UKZ0</accession>
<dbReference type="EMBL" id="QEQK01000007">
    <property type="protein sequence ID" value="PWN56078.1"/>
    <property type="molecule type" value="Genomic_DNA"/>
</dbReference>
<keyword evidence="4" id="KW-1185">Reference proteome</keyword>
<proteinExistence type="predicted"/>
<feature type="compositionally biased region" description="Acidic residues" evidence="1">
    <location>
        <begin position="136"/>
        <end position="153"/>
    </location>
</feature>
<evidence type="ECO:0000313" key="4">
    <source>
        <dbReference type="Proteomes" id="UP000251800"/>
    </source>
</evidence>
<name>A0A363UKZ0_9GAMM</name>
<evidence type="ECO:0000313" key="3">
    <source>
        <dbReference type="EMBL" id="PWN56078.1"/>
    </source>
</evidence>
<feature type="chain" id="PRO_5016860380" evidence="2">
    <location>
        <begin position="24"/>
        <end position="164"/>
    </location>
</feature>
<dbReference type="AlphaFoldDB" id="A0A363UKZ0"/>
<comment type="caution">
    <text evidence="3">The sequence shown here is derived from an EMBL/GenBank/DDBJ whole genome shotgun (WGS) entry which is preliminary data.</text>
</comment>
<feature type="region of interest" description="Disordered" evidence="1">
    <location>
        <begin position="136"/>
        <end position="164"/>
    </location>
</feature>
<feature type="signal peptide" evidence="2">
    <location>
        <begin position="1"/>
        <end position="23"/>
    </location>
</feature>
<dbReference type="RefSeq" id="WP_109720294.1">
    <property type="nucleotide sequence ID" value="NZ_QEQK01000007.1"/>
</dbReference>
<evidence type="ECO:0000256" key="2">
    <source>
        <dbReference type="SAM" id="SignalP"/>
    </source>
</evidence>
<protein>
    <submittedName>
        <fullName evidence="3">Uncharacterized protein</fullName>
    </submittedName>
</protein>
<evidence type="ECO:0000256" key="1">
    <source>
        <dbReference type="SAM" id="MobiDB-lite"/>
    </source>
</evidence>
<sequence length="164" mass="17180">MNRLRPVLAVLVACLPAVASADAAWLQAQIHFGGETQQAELRLQWLPDSPDLLPAAAPMTGAPLLRYQRDGRMTSGQWSVMGQSSAARAGGEASGEAGWFSRYGWTVVGGVLITAVVVGWVLDDAFGALGESLAEEVTPDGDDPDDTPDEPDCDGITVDTGCLP</sequence>
<keyword evidence="2" id="KW-0732">Signal</keyword>
<reference evidence="3 4" key="1">
    <citation type="submission" date="2018-05" db="EMBL/GenBank/DDBJ databases">
        <title>Abyssibacter profundi OUC007T gen. nov., sp. nov, a marine bacterium isolated from seawater of the Mariana Trench.</title>
        <authorList>
            <person name="Zhou S."/>
        </authorList>
    </citation>
    <scope>NUCLEOTIDE SEQUENCE [LARGE SCALE GENOMIC DNA]</scope>
    <source>
        <strain evidence="3 4">OUC007</strain>
    </source>
</reference>
<organism evidence="3 4">
    <name type="scientific">Abyssibacter profundi</name>
    <dbReference type="NCBI Taxonomy" id="2182787"/>
    <lineage>
        <taxon>Bacteria</taxon>
        <taxon>Pseudomonadati</taxon>
        <taxon>Pseudomonadota</taxon>
        <taxon>Gammaproteobacteria</taxon>
        <taxon>Chromatiales</taxon>
        <taxon>Oceanococcaceae</taxon>
        <taxon>Abyssibacter</taxon>
    </lineage>
</organism>
<dbReference type="Proteomes" id="UP000251800">
    <property type="component" value="Unassembled WGS sequence"/>
</dbReference>